<keyword evidence="2 9" id="KW-0132">Cell division</keyword>
<dbReference type="HAMAP" id="MF_02204">
    <property type="entry name" value="Pal"/>
    <property type="match status" value="1"/>
</dbReference>
<keyword evidence="8 9" id="KW-0131">Cell cycle</keyword>
<feature type="chain" id="PRO_5036815968" description="Peptidoglycan-associated protein" evidence="12">
    <location>
        <begin position="26"/>
        <end position="180"/>
    </location>
</feature>
<keyword evidence="4 10" id="KW-0472">Membrane</keyword>
<dbReference type="Pfam" id="PF00691">
    <property type="entry name" value="OmpA"/>
    <property type="match status" value="1"/>
</dbReference>
<evidence type="ECO:0000256" key="10">
    <source>
        <dbReference type="PROSITE-ProRule" id="PRU00473"/>
    </source>
</evidence>
<dbReference type="CDD" id="cd07185">
    <property type="entry name" value="OmpA_C-like"/>
    <property type="match status" value="1"/>
</dbReference>
<protein>
    <recommendedName>
        <fullName evidence="9">Peptidoglycan-associated protein</fullName>
    </recommendedName>
</protein>
<evidence type="ECO:0000256" key="5">
    <source>
        <dbReference type="ARBA" id="ARBA00023139"/>
    </source>
</evidence>
<evidence type="ECO:0000256" key="1">
    <source>
        <dbReference type="ARBA" id="ARBA00004442"/>
    </source>
</evidence>
<gene>
    <name evidence="9 14" type="primary">pal</name>
    <name evidence="14" type="ORF">I5E68_15055</name>
</gene>
<evidence type="ECO:0000256" key="7">
    <source>
        <dbReference type="ARBA" id="ARBA00023288"/>
    </source>
</evidence>
<reference evidence="14" key="1">
    <citation type="submission" date="2020-11" db="EMBL/GenBank/DDBJ databases">
        <title>Novosphingobium aureum sp. nov., a marine bacterium isolated from sediment of a salt flat.</title>
        <authorList>
            <person name="Yoo Y."/>
            <person name="Kim J.-J."/>
        </authorList>
    </citation>
    <scope>NUCLEOTIDE SEQUENCE</scope>
    <source>
        <strain evidence="14">YJ-S2-02</strain>
    </source>
</reference>
<organism evidence="14 15">
    <name type="scientific">Novosphingobium aureum</name>
    <dbReference type="NCBI Taxonomy" id="2792964"/>
    <lineage>
        <taxon>Bacteria</taxon>
        <taxon>Pseudomonadati</taxon>
        <taxon>Pseudomonadota</taxon>
        <taxon>Alphaproteobacteria</taxon>
        <taxon>Sphingomonadales</taxon>
        <taxon>Sphingomonadaceae</taxon>
        <taxon>Novosphingobium</taxon>
    </lineage>
</organism>
<comment type="function">
    <text evidence="9">Part of the Tol-Pal system, which plays a role in outer membrane invagination during cell division and is important for maintaining outer membrane integrity.</text>
</comment>
<feature type="region of interest" description="Disordered" evidence="11">
    <location>
        <begin position="33"/>
        <end position="64"/>
    </location>
</feature>
<dbReference type="Gene3D" id="3.30.1330.60">
    <property type="entry name" value="OmpA-like domain"/>
    <property type="match status" value="1"/>
</dbReference>
<dbReference type="SUPFAM" id="SSF103088">
    <property type="entry name" value="OmpA-like"/>
    <property type="match status" value="1"/>
</dbReference>
<keyword evidence="5" id="KW-0564">Palmitate</keyword>
<evidence type="ECO:0000313" key="15">
    <source>
        <dbReference type="Proteomes" id="UP000617634"/>
    </source>
</evidence>
<dbReference type="InterPro" id="IPR006664">
    <property type="entry name" value="OMP_bac"/>
</dbReference>
<dbReference type="PANTHER" id="PTHR30329:SF21">
    <property type="entry name" value="LIPOPROTEIN YIAD-RELATED"/>
    <property type="match status" value="1"/>
</dbReference>
<evidence type="ECO:0000256" key="11">
    <source>
        <dbReference type="SAM" id="MobiDB-lite"/>
    </source>
</evidence>
<dbReference type="GO" id="GO:0051301">
    <property type="term" value="P:cell division"/>
    <property type="evidence" value="ECO:0007669"/>
    <property type="project" value="UniProtKB-UniRule"/>
</dbReference>
<dbReference type="InterPro" id="IPR006690">
    <property type="entry name" value="OMPA-like_CS"/>
</dbReference>
<comment type="subcellular location">
    <subcellularLocation>
        <location evidence="1">Cell outer membrane</location>
    </subcellularLocation>
</comment>
<dbReference type="Proteomes" id="UP000617634">
    <property type="component" value="Unassembled WGS sequence"/>
</dbReference>
<accession>A0A931MLP1</accession>
<dbReference type="PRINTS" id="PR01021">
    <property type="entry name" value="OMPADOMAIN"/>
</dbReference>
<keyword evidence="15" id="KW-1185">Reference proteome</keyword>
<sequence length="180" mass="19411">MSSAIAMSRNSRMGSLALLAAGALAISACSSKAPKELPPQPGEAPVAGNQQPSEPMGPQPGSQADFAAKMMGADTIYFDLDQYDIDAMDQQALRRQAEWLMQYPNKRATIEGHADERGTREYNLALGERRANAARNYLVSLGVNGARINTVSYGKERPVALGSNEQAWAQNRRAVTVTID</sequence>
<dbReference type="InterPro" id="IPR014169">
    <property type="entry name" value="Pal_lipo_C"/>
</dbReference>
<evidence type="ECO:0000256" key="8">
    <source>
        <dbReference type="ARBA" id="ARBA00023306"/>
    </source>
</evidence>
<feature type="domain" description="OmpA-like" evidence="13">
    <location>
        <begin position="64"/>
        <end position="180"/>
    </location>
</feature>
<evidence type="ECO:0000256" key="12">
    <source>
        <dbReference type="SAM" id="SignalP"/>
    </source>
</evidence>
<dbReference type="PROSITE" id="PS01068">
    <property type="entry name" value="OMPA_1"/>
    <property type="match status" value="1"/>
</dbReference>
<proteinExistence type="inferred from homology"/>
<evidence type="ECO:0000256" key="6">
    <source>
        <dbReference type="ARBA" id="ARBA00023237"/>
    </source>
</evidence>
<dbReference type="InterPro" id="IPR036737">
    <property type="entry name" value="OmpA-like_sf"/>
</dbReference>
<dbReference type="PROSITE" id="PS51123">
    <property type="entry name" value="OMPA_2"/>
    <property type="match status" value="1"/>
</dbReference>
<comment type="subunit">
    <text evidence="9">The Tol-Pal system is composed of five core proteins: the inner membrane proteins TolA, TolQ and TolR, the periplasmic protein TolB and the outer membrane protein Pal. They form a network linking the inner and outer membranes and the peptidoglycan layer.</text>
</comment>
<evidence type="ECO:0000259" key="13">
    <source>
        <dbReference type="PROSITE" id="PS51123"/>
    </source>
</evidence>
<dbReference type="GO" id="GO:0009279">
    <property type="term" value="C:cell outer membrane"/>
    <property type="evidence" value="ECO:0007669"/>
    <property type="project" value="UniProtKB-SubCell"/>
</dbReference>
<dbReference type="InterPro" id="IPR039001">
    <property type="entry name" value="Pal"/>
</dbReference>
<dbReference type="AlphaFoldDB" id="A0A931MLP1"/>
<evidence type="ECO:0000313" key="14">
    <source>
        <dbReference type="EMBL" id="MBH0114262.1"/>
    </source>
</evidence>
<name>A0A931MLP1_9SPHN</name>
<keyword evidence="3 12" id="KW-0732">Signal</keyword>
<dbReference type="InterPro" id="IPR050330">
    <property type="entry name" value="Bact_OuterMem_StrucFunc"/>
</dbReference>
<keyword evidence="6" id="KW-0998">Cell outer membrane</keyword>
<dbReference type="EMBL" id="JADZGI010000002">
    <property type="protein sequence ID" value="MBH0114262.1"/>
    <property type="molecule type" value="Genomic_DNA"/>
</dbReference>
<comment type="caution">
    <text evidence="14">The sequence shown here is derived from an EMBL/GenBank/DDBJ whole genome shotgun (WGS) entry which is preliminary data.</text>
</comment>
<evidence type="ECO:0000256" key="9">
    <source>
        <dbReference type="HAMAP-Rule" id="MF_02204"/>
    </source>
</evidence>
<dbReference type="PRINTS" id="PR01023">
    <property type="entry name" value="NAFLGMOTY"/>
</dbReference>
<dbReference type="RefSeq" id="WP_197165406.1">
    <property type="nucleotide sequence ID" value="NZ_JADZGI010000002.1"/>
</dbReference>
<evidence type="ECO:0000256" key="4">
    <source>
        <dbReference type="ARBA" id="ARBA00023136"/>
    </source>
</evidence>
<dbReference type="InterPro" id="IPR006665">
    <property type="entry name" value="OmpA-like"/>
</dbReference>
<dbReference type="NCBIfam" id="TIGR02802">
    <property type="entry name" value="Pal_lipo"/>
    <property type="match status" value="1"/>
</dbReference>
<evidence type="ECO:0000256" key="2">
    <source>
        <dbReference type="ARBA" id="ARBA00022618"/>
    </source>
</evidence>
<feature type="signal peptide" evidence="12">
    <location>
        <begin position="1"/>
        <end position="25"/>
    </location>
</feature>
<keyword evidence="7 14" id="KW-0449">Lipoprotein</keyword>
<dbReference type="PANTHER" id="PTHR30329">
    <property type="entry name" value="STATOR ELEMENT OF FLAGELLAR MOTOR COMPLEX"/>
    <property type="match status" value="1"/>
</dbReference>
<evidence type="ECO:0000256" key="3">
    <source>
        <dbReference type="ARBA" id="ARBA00022729"/>
    </source>
</evidence>
<comment type="similarity">
    <text evidence="9">Belongs to the Pal lipoprotein family.</text>
</comment>